<protein>
    <submittedName>
        <fullName evidence="2">Uncharacterized protein</fullName>
    </submittedName>
</protein>
<evidence type="ECO:0000256" key="1">
    <source>
        <dbReference type="SAM" id="Phobius"/>
    </source>
</evidence>
<accession>A0A382VG58</accession>
<sequence length="140" mass="16014">VGFFISIDDDVNLAMIKRLIILLLVTNLIYGQQNHSIEGNPCDQAAIDAKNDVEKWLWIESGFKAFWVSNKLSKQLIQNPKLGNLQNKSDDYIFEYTKCYKEEVKKLRISYSRMGCVGSAIIFLIFASWPSEGSIETDKK</sequence>
<gene>
    <name evidence="2" type="ORF">METZ01_LOCUS398348</name>
</gene>
<name>A0A382VG58_9ZZZZ</name>
<keyword evidence="1" id="KW-0472">Membrane</keyword>
<proteinExistence type="predicted"/>
<organism evidence="2">
    <name type="scientific">marine metagenome</name>
    <dbReference type="NCBI Taxonomy" id="408172"/>
    <lineage>
        <taxon>unclassified sequences</taxon>
        <taxon>metagenomes</taxon>
        <taxon>ecological metagenomes</taxon>
    </lineage>
</organism>
<keyword evidence="1" id="KW-0812">Transmembrane</keyword>
<reference evidence="2" key="1">
    <citation type="submission" date="2018-05" db="EMBL/GenBank/DDBJ databases">
        <authorList>
            <person name="Lanie J.A."/>
            <person name="Ng W.-L."/>
            <person name="Kazmierczak K.M."/>
            <person name="Andrzejewski T.M."/>
            <person name="Davidsen T.M."/>
            <person name="Wayne K.J."/>
            <person name="Tettelin H."/>
            <person name="Glass J.I."/>
            <person name="Rusch D."/>
            <person name="Podicherti R."/>
            <person name="Tsui H.-C.T."/>
            <person name="Winkler M.E."/>
        </authorList>
    </citation>
    <scope>NUCLEOTIDE SEQUENCE</scope>
</reference>
<dbReference type="AlphaFoldDB" id="A0A382VG58"/>
<feature type="non-terminal residue" evidence="2">
    <location>
        <position position="1"/>
    </location>
</feature>
<keyword evidence="1" id="KW-1133">Transmembrane helix</keyword>
<feature type="transmembrane region" description="Helical" evidence="1">
    <location>
        <begin position="111"/>
        <end position="129"/>
    </location>
</feature>
<dbReference type="EMBL" id="UINC01151726">
    <property type="protein sequence ID" value="SVD45494.1"/>
    <property type="molecule type" value="Genomic_DNA"/>
</dbReference>
<evidence type="ECO:0000313" key="2">
    <source>
        <dbReference type="EMBL" id="SVD45494.1"/>
    </source>
</evidence>